<dbReference type="EMBL" id="JABSTQ010011312">
    <property type="protein sequence ID" value="KAG0412904.1"/>
    <property type="molecule type" value="Genomic_DNA"/>
</dbReference>
<comment type="caution">
    <text evidence="1">The sequence shown here is derived from an EMBL/GenBank/DDBJ whole genome shotgun (WGS) entry which is preliminary data.</text>
</comment>
<gene>
    <name evidence="1" type="ORF">HPB47_009949</name>
</gene>
<sequence length="68" mass="7939">MAAHIRQKVHCLHKRQLYLEAESQDNWGHGLDWEPWELQVISDLQQQHNGSDCGMLTAKEEDPPFGRE</sequence>
<dbReference type="Proteomes" id="UP000805193">
    <property type="component" value="Unassembled WGS sequence"/>
</dbReference>
<protein>
    <submittedName>
        <fullName evidence="1">Uncharacterized protein</fullName>
    </submittedName>
</protein>
<keyword evidence="2" id="KW-1185">Reference proteome</keyword>
<organism evidence="1 2">
    <name type="scientific">Ixodes persulcatus</name>
    <name type="common">Taiga tick</name>
    <dbReference type="NCBI Taxonomy" id="34615"/>
    <lineage>
        <taxon>Eukaryota</taxon>
        <taxon>Metazoa</taxon>
        <taxon>Ecdysozoa</taxon>
        <taxon>Arthropoda</taxon>
        <taxon>Chelicerata</taxon>
        <taxon>Arachnida</taxon>
        <taxon>Acari</taxon>
        <taxon>Parasitiformes</taxon>
        <taxon>Ixodida</taxon>
        <taxon>Ixodoidea</taxon>
        <taxon>Ixodidae</taxon>
        <taxon>Ixodinae</taxon>
        <taxon>Ixodes</taxon>
    </lineage>
</organism>
<accession>A0AC60P143</accession>
<evidence type="ECO:0000313" key="1">
    <source>
        <dbReference type="EMBL" id="KAG0412904.1"/>
    </source>
</evidence>
<evidence type="ECO:0000313" key="2">
    <source>
        <dbReference type="Proteomes" id="UP000805193"/>
    </source>
</evidence>
<name>A0AC60P143_IXOPE</name>
<proteinExistence type="predicted"/>
<reference evidence="1 2" key="1">
    <citation type="journal article" date="2020" name="Cell">
        <title>Large-Scale Comparative Analyses of Tick Genomes Elucidate Their Genetic Diversity and Vector Capacities.</title>
        <authorList>
            <consortium name="Tick Genome and Microbiome Consortium (TIGMIC)"/>
            <person name="Jia N."/>
            <person name="Wang J."/>
            <person name="Shi W."/>
            <person name="Du L."/>
            <person name="Sun Y."/>
            <person name="Zhan W."/>
            <person name="Jiang J.F."/>
            <person name="Wang Q."/>
            <person name="Zhang B."/>
            <person name="Ji P."/>
            <person name="Bell-Sakyi L."/>
            <person name="Cui X.M."/>
            <person name="Yuan T.T."/>
            <person name="Jiang B.G."/>
            <person name="Yang W.F."/>
            <person name="Lam T.T."/>
            <person name="Chang Q.C."/>
            <person name="Ding S.J."/>
            <person name="Wang X.J."/>
            <person name="Zhu J.G."/>
            <person name="Ruan X.D."/>
            <person name="Zhao L."/>
            <person name="Wei J.T."/>
            <person name="Ye R.Z."/>
            <person name="Que T.C."/>
            <person name="Du C.H."/>
            <person name="Zhou Y.H."/>
            <person name="Cheng J.X."/>
            <person name="Dai P.F."/>
            <person name="Guo W.B."/>
            <person name="Han X.H."/>
            <person name="Huang E.J."/>
            <person name="Li L.F."/>
            <person name="Wei W."/>
            <person name="Gao Y.C."/>
            <person name="Liu J.Z."/>
            <person name="Shao H.Z."/>
            <person name="Wang X."/>
            <person name="Wang C.C."/>
            <person name="Yang T.C."/>
            <person name="Huo Q.B."/>
            <person name="Li W."/>
            <person name="Chen H.Y."/>
            <person name="Chen S.E."/>
            <person name="Zhou L.G."/>
            <person name="Ni X.B."/>
            <person name="Tian J.H."/>
            <person name="Sheng Y."/>
            <person name="Liu T."/>
            <person name="Pan Y.S."/>
            <person name="Xia L.Y."/>
            <person name="Li J."/>
            <person name="Zhao F."/>
            <person name="Cao W.C."/>
        </authorList>
    </citation>
    <scope>NUCLEOTIDE SEQUENCE [LARGE SCALE GENOMIC DNA]</scope>
    <source>
        <strain evidence="1">Iper-2018</strain>
    </source>
</reference>